<evidence type="ECO:0000256" key="4">
    <source>
        <dbReference type="ARBA" id="ARBA00022989"/>
    </source>
</evidence>
<dbReference type="InterPro" id="IPR045214">
    <property type="entry name" value="Surf1/Surf4"/>
</dbReference>
<evidence type="ECO:0000256" key="1">
    <source>
        <dbReference type="ARBA" id="ARBA00004370"/>
    </source>
</evidence>
<evidence type="ECO:0000313" key="8">
    <source>
        <dbReference type="EMBL" id="MEZ8081759.1"/>
    </source>
</evidence>
<comment type="subcellular location">
    <subcellularLocation>
        <location evidence="6">Cell membrane</location>
        <topology evidence="6">Multi-pass membrane protein</topology>
    </subcellularLocation>
    <subcellularLocation>
        <location evidence="1">Membrane</location>
    </subcellularLocation>
</comment>
<dbReference type="Pfam" id="PF02104">
    <property type="entry name" value="SURF1"/>
    <property type="match status" value="1"/>
</dbReference>
<protein>
    <recommendedName>
        <fullName evidence="6">SURF1-like protein</fullName>
    </recommendedName>
</protein>
<keyword evidence="9" id="KW-1185">Reference proteome</keyword>
<accession>A0ABV4L4Q9</accession>
<dbReference type="RefSeq" id="WP_277814630.1">
    <property type="nucleotide sequence ID" value="NZ_AJYG02000100.1"/>
</dbReference>
<keyword evidence="5 6" id="KW-0472">Membrane</keyword>
<sequence>MSSILPPAGQEGDSLSDQDPECELAPSARLRPFRRFGFLLFTLAMTVLLVKLGMWQVSRAAEKEALLTQLDVRQQHTLLGLSDLPKEGKGYRIDVLGQFDASKSVLLDNQTHLGRVGYRWMMPFKATQDNNEKWLLVELGWVPAPATRDVLPTLPNVTGAFHVRGIIDLPSDRVVLGGASESVSWPWRVQSVDMAAINAETGESFYPWVVRAASVASDAGEQLETTWNVIPVWEPVVMKPEKHYAYAMQWFGLALVVWVGFLIWWRKGRV</sequence>
<feature type="transmembrane region" description="Helical" evidence="6">
    <location>
        <begin position="36"/>
        <end position="55"/>
    </location>
</feature>
<comment type="similarity">
    <text evidence="2 6">Belongs to the SURF1 family.</text>
</comment>
<proteinExistence type="inferred from homology"/>
<evidence type="ECO:0000256" key="6">
    <source>
        <dbReference type="RuleBase" id="RU363076"/>
    </source>
</evidence>
<comment type="caution">
    <text evidence="8">The sequence shown here is derived from an EMBL/GenBank/DDBJ whole genome shotgun (WGS) entry which is preliminary data.</text>
</comment>
<evidence type="ECO:0000256" key="7">
    <source>
        <dbReference type="SAM" id="MobiDB-lite"/>
    </source>
</evidence>
<dbReference type="CDD" id="cd06662">
    <property type="entry name" value="SURF1"/>
    <property type="match status" value="1"/>
</dbReference>
<dbReference type="InterPro" id="IPR002994">
    <property type="entry name" value="Surf1/Shy1"/>
</dbReference>
<evidence type="ECO:0000313" key="9">
    <source>
        <dbReference type="Proteomes" id="UP001569154"/>
    </source>
</evidence>
<evidence type="ECO:0000256" key="2">
    <source>
        <dbReference type="ARBA" id="ARBA00007165"/>
    </source>
</evidence>
<feature type="transmembrane region" description="Helical" evidence="6">
    <location>
        <begin position="244"/>
        <end position="265"/>
    </location>
</feature>
<dbReference type="EMBL" id="JBGONM010000024">
    <property type="protein sequence ID" value="MEZ8081759.1"/>
    <property type="molecule type" value="Genomic_DNA"/>
</dbReference>
<name>A0ABV4L4Q9_9GAMM</name>
<reference evidence="8 9" key="1">
    <citation type="submission" date="2024-06" db="EMBL/GenBank/DDBJ databases">
        <authorList>
            <person name="Steensen K."/>
            <person name="Seneca J."/>
            <person name="Bartlau N."/>
            <person name="Yu A.X."/>
            <person name="Polz M.F."/>
        </authorList>
    </citation>
    <scope>NUCLEOTIDE SEQUENCE [LARGE SCALE GENOMIC DNA]</scope>
    <source>
        <strain evidence="8 9">1F260</strain>
    </source>
</reference>
<dbReference type="PANTHER" id="PTHR23427">
    <property type="entry name" value="SURFEIT LOCUS PROTEIN"/>
    <property type="match status" value="1"/>
</dbReference>
<organism evidence="8 9">
    <name type="scientific">Enterovibrio norvegicus</name>
    <dbReference type="NCBI Taxonomy" id="188144"/>
    <lineage>
        <taxon>Bacteria</taxon>
        <taxon>Pseudomonadati</taxon>
        <taxon>Pseudomonadota</taxon>
        <taxon>Gammaproteobacteria</taxon>
        <taxon>Vibrionales</taxon>
        <taxon>Vibrionaceae</taxon>
        <taxon>Enterovibrio</taxon>
    </lineage>
</organism>
<feature type="region of interest" description="Disordered" evidence="7">
    <location>
        <begin position="1"/>
        <end position="21"/>
    </location>
</feature>
<evidence type="ECO:0000256" key="3">
    <source>
        <dbReference type="ARBA" id="ARBA00022692"/>
    </source>
</evidence>
<keyword evidence="4 6" id="KW-1133">Transmembrane helix</keyword>
<evidence type="ECO:0000256" key="5">
    <source>
        <dbReference type="ARBA" id="ARBA00023136"/>
    </source>
</evidence>
<dbReference type="PROSITE" id="PS50895">
    <property type="entry name" value="SURF1"/>
    <property type="match status" value="1"/>
</dbReference>
<gene>
    <name evidence="8" type="ORF">ACED35_11590</name>
</gene>
<dbReference type="PANTHER" id="PTHR23427:SF2">
    <property type="entry name" value="SURFEIT LOCUS PROTEIN 1"/>
    <property type="match status" value="1"/>
</dbReference>
<keyword evidence="6" id="KW-1003">Cell membrane</keyword>
<dbReference type="Proteomes" id="UP001569154">
    <property type="component" value="Unassembled WGS sequence"/>
</dbReference>
<keyword evidence="3 6" id="KW-0812">Transmembrane</keyword>